<evidence type="ECO:0000256" key="12">
    <source>
        <dbReference type="ARBA" id="ARBA00023016"/>
    </source>
</evidence>
<dbReference type="RefSeq" id="WP_183857842.1">
    <property type="nucleotide sequence ID" value="NZ_JACHOO010000008.1"/>
</dbReference>
<keyword evidence="9" id="KW-0574">Periplasm</keyword>
<evidence type="ECO:0000256" key="15">
    <source>
        <dbReference type="PIRSR" id="PIRSR611782-2"/>
    </source>
</evidence>
<evidence type="ECO:0000256" key="4">
    <source>
        <dbReference type="ARBA" id="ARBA00013035"/>
    </source>
</evidence>
<keyword evidence="12" id="KW-0346">Stress response</keyword>
<dbReference type="PANTHER" id="PTHR22939">
    <property type="entry name" value="SERINE PROTEASE FAMILY S1C HTRA-RELATED"/>
    <property type="match status" value="1"/>
</dbReference>
<name>A0A7W9FPB1_9HYPH</name>
<evidence type="ECO:0000313" key="18">
    <source>
        <dbReference type="EMBL" id="MBB5754392.1"/>
    </source>
</evidence>
<evidence type="ECO:0000256" key="14">
    <source>
        <dbReference type="PIRSR" id="PIRSR611782-1"/>
    </source>
</evidence>
<evidence type="ECO:0000256" key="10">
    <source>
        <dbReference type="ARBA" id="ARBA00022801"/>
    </source>
</evidence>
<dbReference type="SUPFAM" id="SSF50156">
    <property type="entry name" value="PDZ domain-like"/>
    <property type="match status" value="2"/>
</dbReference>
<feature type="active site" description="Charge relay system" evidence="14">
    <location>
        <position position="258"/>
    </location>
</feature>
<feature type="domain" description="PDZ" evidence="17">
    <location>
        <begin position="297"/>
        <end position="393"/>
    </location>
</feature>
<keyword evidence="11" id="KW-0720">Serine protease</keyword>
<dbReference type="PRINTS" id="PR00834">
    <property type="entry name" value="PROTEASES2C"/>
</dbReference>
<evidence type="ECO:0000256" key="16">
    <source>
        <dbReference type="SAM" id="MobiDB-lite"/>
    </source>
</evidence>
<dbReference type="InterPro" id="IPR036034">
    <property type="entry name" value="PDZ_sf"/>
</dbReference>
<evidence type="ECO:0000256" key="7">
    <source>
        <dbReference type="ARBA" id="ARBA00022729"/>
    </source>
</evidence>
<dbReference type="SUPFAM" id="SSF50494">
    <property type="entry name" value="Trypsin-like serine proteases"/>
    <property type="match status" value="1"/>
</dbReference>
<organism evidence="18 19">
    <name type="scientific">Prosthecomicrobium pneumaticum</name>
    <dbReference type="NCBI Taxonomy" id="81895"/>
    <lineage>
        <taxon>Bacteria</taxon>
        <taxon>Pseudomonadati</taxon>
        <taxon>Pseudomonadota</taxon>
        <taxon>Alphaproteobacteria</taxon>
        <taxon>Hyphomicrobiales</taxon>
        <taxon>Kaistiaceae</taxon>
        <taxon>Prosthecomicrobium</taxon>
    </lineage>
</organism>
<evidence type="ECO:0000313" key="19">
    <source>
        <dbReference type="Proteomes" id="UP000523821"/>
    </source>
</evidence>
<dbReference type="PROSITE" id="PS50106">
    <property type="entry name" value="PDZ"/>
    <property type="match status" value="2"/>
</dbReference>
<sequence length="514" mass="53476">MSANTENESGRKGSFLAALRRHALLGTALVAIAGGGIAAEAVMTRATPAFAEQVRVENPPAVFSFADVVQQVRGAVVSVRVKSETTETRMSGLDGLPDLPPGSPFERFFREFRDRQGGQGQGQGGETRRVPRIGLGSGFFISEDGYVVTNNHVVDKGTEFVVTTDDGKEHTAKLIGADPKTDLALLKVEPNGTKFKYAAFAQDDAGTRVGDWVVAVGNPFGLGGTVTAGIVSALGREIGSGPYDDYIQIDAAVNQGNSGGPTFNLKGEVIGINTAIYSPSGGNVGIAFDISARTARLVIEQLKEHGEVVRGWLGVQIQPVTADIADSLRLEGTEGALVNEPQADSPAREAGIRAGDVIRSVDGKKVEDARGLAQIIAGYAPGSKVSLDVWRDGKGRQVSVTLGRMPADQRQASADDQDQSDAKPASVADLGIAIAPASDGPGVVVAEVDPDGAAAERGISQGDVILSVGGVDVSRPADVERAIASAKKDGLKAVLMRLKSGDDTRFIAIPFGRA</sequence>
<keyword evidence="7" id="KW-0732">Signal</keyword>
<evidence type="ECO:0000256" key="9">
    <source>
        <dbReference type="ARBA" id="ARBA00022764"/>
    </source>
</evidence>
<dbReference type="Pfam" id="PF13180">
    <property type="entry name" value="PDZ_2"/>
    <property type="match status" value="2"/>
</dbReference>
<reference evidence="18 19" key="1">
    <citation type="submission" date="2020-08" db="EMBL/GenBank/DDBJ databases">
        <title>Genomic Encyclopedia of Type Strains, Phase IV (KMG-IV): sequencing the most valuable type-strain genomes for metagenomic binning, comparative biology and taxonomic classification.</title>
        <authorList>
            <person name="Goeker M."/>
        </authorList>
    </citation>
    <scope>NUCLEOTIDE SEQUENCE [LARGE SCALE GENOMIC DNA]</scope>
    <source>
        <strain evidence="18 19">DSM 16268</strain>
    </source>
</reference>
<keyword evidence="8" id="KW-0677">Repeat</keyword>
<dbReference type="EC" id="3.4.21.107" evidence="4"/>
<dbReference type="InterPro" id="IPR001940">
    <property type="entry name" value="Peptidase_S1C"/>
</dbReference>
<dbReference type="FunFam" id="2.40.10.120:FF:000007">
    <property type="entry name" value="Periplasmic serine endoprotease DegP-like"/>
    <property type="match status" value="1"/>
</dbReference>
<dbReference type="GO" id="GO:0004252">
    <property type="term" value="F:serine-type endopeptidase activity"/>
    <property type="evidence" value="ECO:0007669"/>
    <property type="project" value="InterPro"/>
</dbReference>
<proteinExistence type="inferred from homology"/>
<dbReference type="Gene3D" id="2.30.42.10">
    <property type="match status" value="2"/>
</dbReference>
<evidence type="ECO:0000256" key="8">
    <source>
        <dbReference type="ARBA" id="ARBA00022737"/>
    </source>
</evidence>
<dbReference type="EMBL" id="JACHOO010000008">
    <property type="protein sequence ID" value="MBB5754392.1"/>
    <property type="molecule type" value="Genomic_DNA"/>
</dbReference>
<evidence type="ECO:0000256" key="11">
    <source>
        <dbReference type="ARBA" id="ARBA00022825"/>
    </source>
</evidence>
<evidence type="ECO:0000256" key="6">
    <source>
        <dbReference type="ARBA" id="ARBA00022670"/>
    </source>
</evidence>
<feature type="binding site" evidence="15">
    <location>
        <position position="182"/>
    </location>
    <ligand>
        <name>substrate</name>
    </ligand>
</feature>
<keyword evidence="6 18" id="KW-0645">Protease</keyword>
<evidence type="ECO:0000256" key="1">
    <source>
        <dbReference type="ARBA" id="ARBA00001772"/>
    </source>
</evidence>
<feature type="active site" description="Charge relay system" evidence="14">
    <location>
        <position position="182"/>
    </location>
</feature>
<evidence type="ECO:0000256" key="5">
    <source>
        <dbReference type="ARBA" id="ARBA00013958"/>
    </source>
</evidence>
<evidence type="ECO:0000259" key="17">
    <source>
        <dbReference type="PROSITE" id="PS50106"/>
    </source>
</evidence>
<comment type="similarity">
    <text evidence="3">Belongs to the peptidase S1C family.</text>
</comment>
<dbReference type="InterPro" id="IPR011782">
    <property type="entry name" value="Pept_S1C_Do"/>
</dbReference>
<dbReference type="InterPro" id="IPR001478">
    <property type="entry name" value="PDZ"/>
</dbReference>
<feature type="domain" description="PDZ" evidence="17">
    <location>
        <begin position="430"/>
        <end position="501"/>
    </location>
</feature>
<dbReference type="SMART" id="SM00228">
    <property type="entry name" value="PDZ"/>
    <property type="match status" value="2"/>
</dbReference>
<evidence type="ECO:0000256" key="2">
    <source>
        <dbReference type="ARBA" id="ARBA00004418"/>
    </source>
</evidence>
<feature type="region of interest" description="Disordered" evidence="16">
    <location>
        <begin position="403"/>
        <end position="425"/>
    </location>
</feature>
<feature type="active site" description="Charge relay system" evidence="14">
    <location>
        <position position="152"/>
    </location>
</feature>
<gene>
    <name evidence="18" type="ORF">GGQ63_003478</name>
</gene>
<dbReference type="Pfam" id="PF13365">
    <property type="entry name" value="Trypsin_2"/>
    <property type="match status" value="1"/>
</dbReference>
<dbReference type="InterPro" id="IPR009003">
    <property type="entry name" value="Peptidase_S1_PA"/>
</dbReference>
<dbReference type="AlphaFoldDB" id="A0A7W9FPB1"/>
<dbReference type="NCBIfam" id="TIGR02037">
    <property type="entry name" value="degP_htrA_DO"/>
    <property type="match status" value="1"/>
</dbReference>
<comment type="catalytic activity">
    <reaction evidence="1">
        <text>Acts on substrates that are at least partially unfolded. The cleavage site P1 residue is normally between a pair of hydrophobic residues, such as Val-|-Val.</text>
        <dbReference type="EC" id="3.4.21.107"/>
    </reaction>
</comment>
<comment type="subcellular location">
    <subcellularLocation>
        <location evidence="2">Periplasm</location>
    </subcellularLocation>
</comment>
<comment type="caution">
    <text evidence="18">The sequence shown here is derived from an EMBL/GenBank/DDBJ whole genome shotgun (WGS) entry which is preliminary data.</text>
</comment>
<evidence type="ECO:0000256" key="3">
    <source>
        <dbReference type="ARBA" id="ARBA00010541"/>
    </source>
</evidence>
<accession>A0A7W9FPB1</accession>
<dbReference type="CDD" id="cd10839">
    <property type="entry name" value="cpPDZ1_DegP-like"/>
    <property type="match status" value="1"/>
</dbReference>
<dbReference type="Gene3D" id="2.40.10.120">
    <property type="match status" value="1"/>
</dbReference>
<dbReference type="Proteomes" id="UP000523821">
    <property type="component" value="Unassembled WGS sequence"/>
</dbReference>
<protein>
    <recommendedName>
        <fullName evidence="5">Probable periplasmic serine endoprotease DegP-like</fullName>
        <ecNumber evidence="4">3.4.21.107</ecNumber>
    </recommendedName>
    <alternativeName>
        <fullName evidence="13">Protease Do</fullName>
    </alternativeName>
</protein>
<feature type="binding site" evidence="15">
    <location>
        <position position="152"/>
    </location>
    <ligand>
        <name>substrate</name>
    </ligand>
</feature>
<keyword evidence="10 18" id="KW-0378">Hydrolase</keyword>
<evidence type="ECO:0000256" key="13">
    <source>
        <dbReference type="ARBA" id="ARBA00032850"/>
    </source>
</evidence>
<dbReference type="PANTHER" id="PTHR22939:SF129">
    <property type="entry name" value="SERINE PROTEASE HTRA2, MITOCHONDRIAL"/>
    <property type="match status" value="1"/>
</dbReference>
<keyword evidence="19" id="KW-1185">Reference proteome</keyword>
<dbReference type="GO" id="GO:0042597">
    <property type="term" value="C:periplasmic space"/>
    <property type="evidence" value="ECO:0007669"/>
    <property type="project" value="UniProtKB-SubCell"/>
</dbReference>
<feature type="binding site" evidence="15">
    <location>
        <begin position="256"/>
        <end position="258"/>
    </location>
    <ligand>
        <name>substrate</name>
    </ligand>
</feature>
<dbReference type="GO" id="GO:0006508">
    <property type="term" value="P:proteolysis"/>
    <property type="evidence" value="ECO:0007669"/>
    <property type="project" value="UniProtKB-KW"/>
</dbReference>